<evidence type="ECO:0000256" key="2">
    <source>
        <dbReference type="ARBA" id="ARBA00022801"/>
    </source>
</evidence>
<feature type="active site" description="Nucleophile" evidence="5">
    <location>
        <position position="194"/>
    </location>
</feature>
<organism evidence="8 9">
    <name type="scientific">SAR86 cluster bacterium</name>
    <dbReference type="NCBI Taxonomy" id="2030880"/>
    <lineage>
        <taxon>Bacteria</taxon>
        <taxon>Pseudomonadati</taxon>
        <taxon>Pseudomonadota</taxon>
        <taxon>Gammaproteobacteria</taxon>
        <taxon>SAR86 cluster</taxon>
    </lineage>
</organism>
<protein>
    <recommendedName>
        <fullName evidence="4">Isoaspartyl peptidase</fullName>
    </recommendedName>
</protein>
<dbReference type="GO" id="GO:0006508">
    <property type="term" value="P:proteolysis"/>
    <property type="evidence" value="ECO:0007669"/>
    <property type="project" value="UniProtKB-KW"/>
</dbReference>
<dbReference type="PANTHER" id="PTHR10188:SF6">
    <property type="entry name" value="N(4)-(BETA-N-ACETYLGLUCOSAMINYL)-L-ASPARAGINASE"/>
    <property type="match status" value="1"/>
</dbReference>
<evidence type="ECO:0000256" key="3">
    <source>
        <dbReference type="ARBA" id="ARBA00022813"/>
    </source>
</evidence>
<keyword evidence="1" id="KW-0645">Protease</keyword>
<evidence type="ECO:0000256" key="5">
    <source>
        <dbReference type="PIRSR" id="PIRSR600246-1"/>
    </source>
</evidence>
<dbReference type="PANTHER" id="PTHR10188">
    <property type="entry name" value="L-ASPARAGINASE"/>
    <property type="match status" value="1"/>
</dbReference>
<dbReference type="SUPFAM" id="SSF56235">
    <property type="entry name" value="N-terminal nucleophile aminohydrolases (Ntn hydrolases)"/>
    <property type="match status" value="1"/>
</dbReference>
<dbReference type="Pfam" id="PF01112">
    <property type="entry name" value="Asparaginase_2"/>
    <property type="match status" value="1"/>
</dbReference>
<evidence type="ECO:0000313" key="8">
    <source>
        <dbReference type="EMBL" id="RZO24138.1"/>
    </source>
</evidence>
<proteinExistence type="predicted"/>
<dbReference type="EMBL" id="SHBL01000013">
    <property type="protein sequence ID" value="RZO24138.1"/>
    <property type="molecule type" value="Genomic_DNA"/>
</dbReference>
<accession>A0A520MSE8</accession>
<dbReference type="GO" id="GO:0016811">
    <property type="term" value="F:hydrolase activity, acting on carbon-nitrogen (but not peptide) bonds, in linear amides"/>
    <property type="evidence" value="ECO:0007669"/>
    <property type="project" value="UniProtKB-ARBA"/>
</dbReference>
<dbReference type="CDD" id="cd04701">
    <property type="entry name" value="Asparaginase_2"/>
    <property type="match status" value="1"/>
</dbReference>
<gene>
    <name evidence="8" type="ORF">EVA99_02155</name>
</gene>
<dbReference type="Proteomes" id="UP000320146">
    <property type="component" value="Unassembled WGS sequence"/>
</dbReference>
<evidence type="ECO:0000256" key="4">
    <source>
        <dbReference type="ARBA" id="ARBA00069124"/>
    </source>
</evidence>
<feature type="site" description="Cleavage; by autolysis" evidence="7">
    <location>
        <begin position="193"/>
        <end position="194"/>
    </location>
</feature>
<dbReference type="InterPro" id="IPR029055">
    <property type="entry name" value="Ntn_hydrolases_N"/>
</dbReference>
<dbReference type="FunFam" id="3.60.20.30:FF:000001">
    <property type="entry name" value="Isoaspartyl peptidase/L-asparaginase"/>
    <property type="match status" value="1"/>
</dbReference>
<feature type="binding site" evidence="6">
    <location>
        <begin position="222"/>
        <end position="225"/>
    </location>
    <ligand>
        <name>substrate</name>
    </ligand>
</feature>
<feature type="binding site" evidence="6">
    <location>
        <begin position="245"/>
        <end position="248"/>
    </location>
    <ligand>
        <name>substrate</name>
    </ligand>
</feature>
<comment type="caution">
    <text evidence="8">The sequence shown here is derived from an EMBL/GenBank/DDBJ whole genome shotgun (WGS) entry which is preliminary data.</text>
</comment>
<name>A0A520MSE8_9GAMM</name>
<evidence type="ECO:0000256" key="7">
    <source>
        <dbReference type="PIRSR" id="PIRSR600246-3"/>
    </source>
</evidence>
<dbReference type="AlphaFoldDB" id="A0A520MSE8"/>
<evidence type="ECO:0000256" key="1">
    <source>
        <dbReference type="ARBA" id="ARBA00022670"/>
    </source>
</evidence>
<evidence type="ECO:0000256" key="6">
    <source>
        <dbReference type="PIRSR" id="PIRSR600246-2"/>
    </source>
</evidence>
<sequence length="328" mass="34957">MTHKNLLLIMLLTIKKALSSLLLLFTLSTSAEINNVSIVIHGGAGWFTGMAQDDIDGIKKALEESAIKGYEIMLKGGTSIDAVEEAIVILEDNPLFNAGKGAVYTSEFKQELDASIMDGSDLNAGAAASVTNVKNPIRLARHIMENTKHVMFSSKGAERVAKEAGLEIVYPSYFYSKEKLERARNQQKKSKMGTVGVVALDAYGNIAAGTSTGGMTNKKPGRIGDSPIIGAGTWAENNVCGVSGTGHGEYFIRLGVAKEICALMKYQNLSVEQAAQAVIDKLGDMGADGGVIALDSNGNPAMIFNTPAMARAYKNSDDSTYVEIYTDK</sequence>
<evidence type="ECO:0000313" key="9">
    <source>
        <dbReference type="Proteomes" id="UP000320146"/>
    </source>
</evidence>
<keyword evidence="3" id="KW-0068">Autocatalytic cleavage</keyword>
<reference evidence="8 9" key="1">
    <citation type="submission" date="2019-02" db="EMBL/GenBank/DDBJ databases">
        <title>Prokaryotic population dynamics and viral predation in marine succession experiment using metagenomics: the confinement effect.</title>
        <authorList>
            <person name="Haro-Moreno J.M."/>
            <person name="Rodriguez-Valera F."/>
            <person name="Lopez-Perez M."/>
        </authorList>
    </citation>
    <scope>NUCLEOTIDE SEQUENCE [LARGE SCALE GENOMIC DNA]</scope>
    <source>
        <strain evidence="8">MED-G166</strain>
    </source>
</reference>
<dbReference type="GO" id="GO:0008233">
    <property type="term" value="F:peptidase activity"/>
    <property type="evidence" value="ECO:0007669"/>
    <property type="project" value="UniProtKB-KW"/>
</dbReference>
<keyword evidence="2" id="KW-0378">Hydrolase</keyword>
<dbReference type="InterPro" id="IPR000246">
    <property type="entry name" value="Peptidase_T2"/>
</dbReference>
<dbReference type="Gene3D" id="3.60.20.30">
    <property type="entry name" value="(Glycosyl)asparaginase"/>
    <property type="match status" value="1"/>
</dbReference>